<accession>A0A4V1N3K6</accession>
<protein>
    <submittedName>
        <fullName evidence="1">DUF1643 domain-containing protein</fullName>
    </submittedName>
</protein>
<evidence type="ECO:0000313" key="1">
    <source>
        <dbReference type="EMBL" id="RXR28996.1"/>
    </source>
</evidence>
<dbReference type="Pfam" id="PF07799">
    <property type="entry name" value="DUF1643"/>
    <property type="match status" value="1"/>
</dbReference>
<dbReference type="OrthoDB" id="9807577at2"/>
<dbReference type="EMBL" id="SBKP01000006">
    <property type="protein sequence ID" value="RXR28996.1"/>
    <property type="molecule type" value="Genomic_DNA"/>
</dbReference>
<sequence>MTDEVNLFGEAVLQRSAYFPEPGIRRRLTRNWGPGPHALVIGCNPSNAGHERDDPTSLWWNAWFRLFGFGGYDAMNLWSKVSSDPSECRRWADWQNNGPDWAARDEIVYANLSELVAAAKRADQVFVCWGNIAWDQDWIEHVVEEIQSGEAPYPDLWCWGTTKSGAPTHPMARGKHRIPKDQKPILWRAA</sequence>
<proteinExistence type="predicted"/>
<dbReference type="Proteomes" id="UP000290958">
    <property type="component" value="Unassembled WGS sequence"/>
</dbReference>
<evidence type="ECO:0000313" key="2">
    <source>
        <dbReference type="Proteomes" id="UP000290958"/>
    </source>
</evidence>
<reference evidence="2" key="1">
    <citation type="submission" date="2019-01" db="EMBL/GenBank/DDBJ databases">
        <title>Cytophagaceae bacterium strain CAR-16.</title>
        <authorList>
            <person name="Chen W.-M."/>
        </authorList>
    </citation>
    <scope>NUCLEOTIDE SEQUENCE [LARGE SCALE GENOMIC DNA]</scope>
    <source>
        <strain evidence="2">CHR27</strain>
    </source>
</reference>
<dbReference type="InterPro" id="IPR012441">
    <property type="entry name" value="DUF1643"/>
</dbReference>
<dbReference type="RefSeq" id="WP_129404060.1">
    <property type="nucleotide sequence ID" value="NZ_SBKP01000006.1"/>
</dbReference>
<comment type="caution">
    <text evidence="1">The sequence shown here is derived from an EMBL/GenBank/DDBJ whole genome shotgun (WGS) entry which is preliminary data.</text>
</comment>
<organism evidence="1 2">
    <name type="scientific">Sphingobium fluviale</name>
    <dbReference type="NCBI Taxonomy" id="2506423"/>
    <lineage>
        <taxon>Bacteria</taxon>
        <taxon>Pseudomonadati</taxon>
        <taxon>Pseudomonadota</taxon>
        <taxon>Alphaproteobacteria</taxon>
        <taxon>Sphingomonadales</taxon>
        <taxon>Sphingomonadaceae</taxon>
        <taxon>Sphingobium</taxon>
    </lineage>
</organism>
<dbReference type="AlphaFoldDB" id="A0A4V1N3K6"/>
<gene>
    <name evidence="1" type="ORF">EQG66_07915</name>
</gene>
<name>A0A4V1N3K6_9SPHN</name>
<keyword evidence="2" id="KW-1185">Reference proteome</keyword>